<dbReference type="SUPFAM" id="SSF51338">
    <property type="entry name" value="Composite domain of metallo-dependent hydrolases"/>
    <property type="match status" value="1"/>
</dbReference>
<name>A0A0F0I8K6_ASPPU</name>
<evidence type="ECO:0000256" key="3">
    <source>
        <dbReference type="ARBA" id="ARBA00022801"/>
    </source>
</evidence>
<comment type="cofactor">
    <cofactor evidence="1">
        <name>Zn(2+)</name>
        <dbReference type="ChEBI" id="CHEBI:29105"/>
    </cofactor>
</comment>
<keyword evidence="4" id="KW-0862">Zinc</keyword>
<gene>
    <name evidence="6" type="ORF">P875_00095486</name>
</gene>
<dbReference type="InterPro" id="IPR032466">
    <property type="entry name" value="Metal_Hydrolase"/>
</dbReference>
<dbReference type="Gene3D" id="2.30.40.10">
    <property type="entry name" value="Urease, subunit C, domain 1"/>
    <property type="match status" value="1"/>
</dbReference>
<dbReference type="OrthoDB" id="194468at2759"/>
<dbReference type="GO" id="GO:0019239">
    <property type="term" value="F:deaminase activity"/>
    <property type="evidence" value="ECO:0007669"/>
    <property type="project" value="TreeGrafter"/>
</dbReference>
<reference evidence="6 7" key="1">
    <citation type="submission" date="2015-02" db="EMBL/GenBank/DDBJ databases">
        <title>Draft genome sequence of Aspergillus parasiticus SU-1.</title>
        <authorList>
            <person name="Yu J."/>
            <person name="Fedorova N."/>
            <person name="Yin Y."/>
            <person name="Losada L."/>
            <person name="Zafar N."/>
            <person name="Taujale R."/>
            <person name="Ehrlich K.C."/>
            <person name="Bhatnagar D."/>
            <person name="Cleveland T.E."/>
            <person name="Bennett J.W."/>
            <person name="Nierman W.C."/>
        </authorList>
    </citation>
    <scope>NUCLEOTIDE SEQUENCE [LARGE SCALE GENOMIC DNA]</scope>
    <source>
        <strain evidence="7">ATCC 56775 / NRRL 5862 / SRRC 143 / SU-1</strain>
    </source>
</reference>
<dbReference type="InterPro" id="IPR011059">
    <property type="entry name" value="Metal-dep_hydrolase_composite"/>
</dbReference>
<dbReference type="SUPFAM" id="SSF51556">
    <property type="entry name" value="Metallo-dependent hydrolases"/>
    <property type="match status" value="1"/>
</dbReference>
<dbReference type="Proteomes" id="UP000033540">
    <property type="component" value="Unassembled WGS sequence"/>
</dbReference>
<feature type="domain" description="Amidohydrolase-related" evidence="5">
    <location>
        <begin position="249"/>
        <end position="427"/>
    </location>
</feature>
<dbReference type="AlphaFoldDB" id="A0A0F0I8K6"/>
<dbReference type="GO" id="GO:0005829">
    <property type="term" value="C:cytosol"/>
    <property type="evidence" value="ECO:0007669"/>
    <property type="project" value="TreeGrafter"/>
</dbReference>
<dbReference type="GO" id="GO:0046872">
    <property type="term" value="F:metal ion binding"/>
    <property type="evidence" value="ECO:0007669"/>
    <property type="project" value="UniProtKB-KW"/>
</dbReference>
<comment type="caution">
    <text evidence="6">The sequence shown here is derived from an EMBL/GenBank/DDBJ whole genome shotgun (WGS) entry which is preliminary data.</text>
</comment>
<accession>A0A0F0I8K6</accession>
<feature type="domain" description="Amidohydrolase-related" evidence="5">
    <location>
        <begin position="58"/>
        <end position="158"/>
    </location>
</feature>
<evidence type="ECO:0000313" key="6">
    <source>
        <dbReference type="EMBL" id="KJK62323.1"/>
    </source>
</evidence>
<keyword evidence="2" id="KW-0479">Metal-binding</keyword>
<dbReference type="InterPro" id="IPR006680">
    <property type="entry name" value="Amidohydro-rel"/>
</dbReference>
<dbReference type="PANTHER" id="PTHR11271">
    <property type="entry name" value="GUANINE DEAMINASE"/>
    <property type="match status" value="1"/>
</dbReference>
<evidence type="ECO:0000256" key="2">
    <source>
        <dbReference type="ARBA" id="ARBA00022723"/>
    </source>
</evidence>
<sequence>MATSILLKNGTLLLHDANDVVHASKDDLLIENSQITKIAQNIEPPSSDTTIIDCTDKIVSPGFIDTHHHVWQTCLKATHPNHTLFDYFPTGNFVSSFVSADETFWGQLSGALECIDSGTTTVVDHAHINITPDHSKEAIRATISSGIRSIFGYCPTARVTQWSPKFQMAPDPLAPWVMETFDQLAAMNPLGPSGRVRLGFAFDMLYLPGEILKEIYGRVRRAGAQLITSHSVYGVAFGGPDAPSAANRLDSHGLLGPDILLSHNTNPKPEHTQLIRDKGVKISSTPITELQMGHGNPVCLYPEYQQISSLGIDCHSVCTSYIPTQMSTVLQWARARRHEEFEAHSKWAKNVGSSVRDVFNLGTIHGARCINMENEIGSLAVGKKADIVIYDATSPGLLVAADRDPIAAIVLHSSIRDIDTVIVDGVIRKEGGMLKDVLVAPDIETKEETGAQRVQWGEVARRIRELGVLMDERKRAAVDDEIARAAILEAFHLNASAWADTI</sequence>
<dbReference type="STRING" id="1403190.A0A0F0I8K6"/>
<dbReference type="PANTHER" id="PTHR11271:SF37">
    <property type="entry name" value="FAMILY PROTEIN, PUTATIVE (AFU_ORTHOLOGUE AFUA_4G00460)-RELATED"/>
    <property type="match status" value="1"/>
</dbReference>
<dbReference type="Pfam" id="PF01979">
    <property type="entry name" value="Amidohydro_1"/>
    <property type="match status" value="2"/>
</dbReference>
<dbReference type="Gene3D" id="3.20.20.140">
    <property type="entry name" value="Metal-dependent hydrolases"/>
    <property type="match status" value="1"/>
</dbReference>
<keyword evidence="3 6" id="KW-0378">Hydrolase</keyword>
<proteinExistence type="predicted"/>
<evidence type="ECO:0000313" key="7">
    <source>
        <dbReference type="Proteomes" id="UP000033540"/>
    </source>
</evidence>
<evidence type="ECO:0000259" key="5">
    <source>
        <dbReference type="Pfam" id="PF01979"/>
    </source>
</evidence>
<evidence type="ECO:0000256" key="1">
    <source>
        <dbReference type="ARBA" id="ARBA00001947"/>
    </source>
</evidence>
<dbReference type="InterPro" id="IPR051607">
    <property type="entry name" value="Metallo-dep_hydrolases"/>
</dbReference>
<organism evidence="6 7">
    <name type="scientific">Aspergillus parasiticus (strain ATCC 56775 / NRRL 5862 / SRRC 143 / SU-1)</name>
    <dbReference type="NCBI Taxonomy" id="1403190"/>
    <lineage>
        <taxon>Eukaryota</taxon>
        <taxon>Fungi</taxon>
        <taxon>Dikarya</taxon>
        <taxon>Ascomycota</taxon>
        <taxon>Pezizomycotina</taxon>
        <taxon>Eurotiomycetes</taxon>
        <taxon>Eurotiomycetidae</taxon>
        <taxon>Eurotiales</taxon>
        <taxon>Aspergillaceae</taxon>
        <taxon>Aspergillus</taxon>
        <taxon>Aspergillus subgen. Circumdati</taxon>
    </lineage>
</organism>
<protein>
    <submittedName>
        <fullName evidence="6">Amidohydrolase family protein</fullName>
    </submittedName>
</protein>
<dbReference type="EMBL" id="JZEE01000624">
    <property type="protein sequence ID" value="KJK62323.1"/>
    <property type="molecule type" value="Genomic_DNA"/>
</dbReference>
<evidence type="ECO:0000256" key="4">
    <source>
        <dbReference type="ARBA" id="ARBA00022833"/>
    </source>
</evidence>